<dbReference type="PANTHER" id="PTHR31488:SF1">
    <property type="entry name" value="C-MANNOSYLTRANSFERASE DPY19L1"/>
    <property type="match status" value="1"/>
</dbReference>
<keyword evidence="6 8" id="KW-1133">Transmembrane helix</keyword>
<evidence type="ECO:0000256" key="8">
    <source>
        <dbReference type="SAM" id="Phobius"/>
    </source>
</evidence>
<dbReference type="PhylomeDB" id="A7T9H8"/>
<protein>
    <submittedName>
        <fullName evidence="10">Uncharacterized protein</fullName>
    </submittedName>
</protein>
<dbReference type="InParanoid" id="A7T9H8"/>
<evidence type="ECO:0000256" key="5">
    <source>
        <dbReference type="ARBA" id="ARBA00022692"/>
    </source>
</evidence>
<dbReference type="Proteomes" id="UP000001593">
    <property type="component" value="Unassembled WGS sequence"/>
</dbReference>
<dbReference type="GO" id="GO:0016020">
    <property type="term" value="C:membrane"/>
    <property type="evidence" value="ECO:0007669"/>
    <property type="project" value="UniProtKB-SubCell"/>
</dbReference>
<sequence>MAWIAVYGVDSCGWLCMVWIAVDGVDSCVCWHVSRMFENERFFSHLSALERELSFRTEMGLYYSYYKTMVEAPTFLDGLHAVMNCNVTEYPDTVNTLKRFNLYPETCALFVVYIMHFITADKFCKILYGLLVAHLLNFAVQFGNSMLLRLLQKQKVRYINYLINYSFG</sequence>
<dbReference type="STRING" id="45351.A7T9H8"/>
<dbReference type="AlphaFoldDB" id="A7T9H8"/>
<dbReference type="PANTHER" id="PTHR31488">
    <property type="entry name" value="DPY-19-LIKE 1, LIKE (H. SAPIENS)"/>
    <property type="match status" value="1"/>
</dbReference>
<keyword evidence="5 8" id="KW-0812">Transmembrane</keyword>
<evidence type="ECO:0000256" key="3">
    <source>
        <dbReference type="ARBA" id="ARBA00022676"/>
    </source>
</evidence>
<feature type="transmembrane region" description="Helical" evidence="8">
    <location>
        <begin position="102"/>
        <end position="120"/>
    </location>
</feature>
<keyword evidence="11" id="KW-1185">Reference proteome</keyword>
<comment type="similarity">
    <text evidence="2">Belongs to the dpy-19 family.</text>
</comment>
<gene>
    <name evidence="10" type="ORF">NEMVEDRAFT_v1g224174</name>
</gene>
<dbReference type="EMBL" id="DS473394">
    <property type="protein sequence ID" value="EDO27347.1"/>
    <property type="molecule type" value="Genomic_DNA"/>
</dbReference>
<feature type="signal peptide" evidence="9">
    <location>
        <begin position="1"/>
        <end position="24"/>
    </location>
</feature>
<evidence type="ECO:0000256" key="7">
    <source>
        <dbReference type="ARBA" id="ARBA00023136"/>
    </source>
</evidence>
<keyword evidence="9" id="KW-0732">Signal</keyword>
<dbReference type="GO" id="GO:0016757">
    <property type="term" value="F:glycosyltransferase activity"/>
    <property type="evidence" value="ECO:0007669"/>
    <property type="project" value="UniProtKB-KW"/>
</dbReference>
<comment type="subcellular location">
    <subcellularLocation>
        <location evidence="1">Membrane</location>
        <topology evidence="1">Multi-pass membrane protein</topology>
    </subcellularLocation>
</comment>
<organism evidence="10 11">
    <name type="scientific">Nematostella vectensis</name>
    <name type="common">Starlet sea anemone</name>
    <dbReference type="NCBI Taxonomy" id="45351"/>
    <lineage>
        <taxon>Eukaryota</taxon>
        <taxon>Metazoa</taxon>
        <taxon>Cnidaria</taxon>
        <taxon>Anthozoa</taxon>
        <taxon>Hexacorallia</taxon>
        <taxon>Actiniaria</taxon>
        <taxon>Edwardsiidae</taxon>
        <taxon>Nematostella</taxon>
    </lineage>
</organism>
<dbReference type="eggNOG" id="KOG4587">
    <property type="taxonomic scope" value="Eukaryota"/>
</dbReference>
<evidence type="ECO:0000313" key="11">
    <source>
        <dbReference type="Proteomes" id="UP000001593"/>
    </source>
</evidence>
<evidence type="ECO:0000256" key="4">
    <source>
        <dbReference type="ARBA" id="ARBA00022679"/>
    </source>
</evidence>
<evidence type="ECO:0000313" key="10">
    <source>
        <dbReference type="EMBL" id="EDO27347.1"/>
    </source>
</evidence>
<evidence type="ECO:0000256" key="2">
    <source>
        <dbReference type="ARBA" id="ARBA00008744"/>
    </source>
</evidence>
<dbReference type="Pfam" id="PF10034">
    <property type="entry name" value="Dpy19"/>
    <property type="match status" value="1"/>
</dbReference>
<accession>A7T9H8</accession>
<name>A7T9H8_NEMVE</name>
<reference evidence="10 11" key="1">
    <citation type="journal article" date="2007" name="Science">
        <title>Sea anemone genome reveals ancestral eumetazoan gene repertoire and genomic organization.</title>
        <authorList>
            <person name="Putnam N.H."/>
            <person name="Srivastava M."/>
            <person name="Hellsten U."/>
            <person name="Dirks B."/>
            <person name="Chapman J."/>
            <person name="Salamov A."/>
            <person name="Terry A."/>
            <person name="Shapiro H."/>
            <person name="Lindquist E."/>
            <person name="Kapitonov V.V."/>
            <person name="Jurka J."/>
            <person name="Genikhovich G."/>
            <person name="Grigoriev I.V."/>
            <person name="Lucas S.M."/>
            <person name="Steele R.E."/>
            <person name="Finnerty J.R."/>
            <person name="Technau U."/>
            <person name="Martindale M.Q."/>
            <person name="Rokhsar D.S."/>
        </authorList>
    </citation>
    <scope>NUCLEOTIDE SEQUENCE [LARGE SCALE GENOMIC DNA]</scope>
    <source>
        <strain evidence="11">CH2 X CH6</strain>
    </source>
</reference>
<keyword evidence="3" id="KW-0328">Glycosyltransferase</keyword>
<keyword evidence="4" id="KW-0808">Transferase</keyword>
<dbReference type="HOGENOM" id="CLU_1588425_0_0_1"/>
<evidence type="ECO:0000256" key="6">
    <source>
        <dbReference type="ARBA" id="ARBA00022989"/>
    </source>
</evidence>
<evidence type="ECO:0000256" key="1">
    <source>
        <dbReference type="ARBA" id="ARBA00004141"/>
    </source>
</evidence>
<dbReference type="InterPro" id="IPR018732">
    <property type="entry name" value="Dpy-19/Dpy-19-like"/>
</dbReference>
<evidence type="ECO:0000256" key="9">
    <source>
        <dbReference type="SAM" id="SignalP"/>
    </source>
</evidence>
<proteinExistence type="inferred from homology"/>
<feature type="transmembrane region" description="Helical" evidence="8">
    <location>
        <begin position="126"/>
        <end position="148"/>
    </location>
</feature>
<feature type="chain" id="PRO_5002715515" evidence="9">
    <location>
        <begin position="25"/>
        <end position="168"/>
    </location>
</feature>
<keyword evidence="7 8" id="KW-0472">Membrane</keyword>